<feature type="transmembrane region" description="Helical" evidence="2">
    <location>
        <begin position="41"/>
        <end position="60"/>
    </location>
</feature>
<dbReference type="Proteomes" id="UP000238937">
    <property type="component" value="Unassembled WGS sequence"/>
</dbReference>
<sequence length="215" mass="23542">MEENLGREPVEMQDDTSEALKEMKEELAEERSEQRQERRSLNLIGLSTAIFSTLAAIAAMQGGYFANEGMLSQIKSSNSWAQFQAKSTKRHIEESNVTILQALQKPVPAKTTTELAKLNREQQEIGQEARKLQAESAQNLARHELFARSVAALQVGISMGAIAALTRKQTIWYVGLGIATIGIGFMVAGTLPSQVQTTPANLQKTSLTQKVVQLG</sequence>
<keyword evidence="2" id="KW-0812">Transmembrane</keyword>
<dbReference type="EMBL" id="PVWO01000297">
    <property type="protein sequence ID" value="PSB53561.1"/>
    <property type="molecule type" value="Genomic_DNA"/>
</dbReference>
<dbReference type="Pfam" id="PF14235">
    <property type="entry name" value="DUF4337"/>
    <property type="match status" value="1"/>
</dbReference>
<dbReference type="AlphaFoldDB" id="A0A2T1G8J3"/>
<dbReference type="InterPro" id="IPR025570">
    <property type="entry name" value="DUF4337"/>
</dbReference>
<feature type="transmembrane region" description="Helical" evidence="2">
    <location>
        <begin position="172"/>
        <end position="191"/>
    </location>
</feature>
<evidence type="ECO:0008006" key="5">
    <source>
        <dbReference type="Google" id="ProtNLM"/>
    </source>
</evidence>
<accession>A0A2T1G8J3</accession>
<feature type="region of interest" description="Disordered" evidence="1">
    <location>
        <begin position="1"/>
        <end position="38"/>
    </location>
</feature>
<keyword evidence="4" id="KW-1185">Reference proteome</keyword>
<gene>
    <name evidence="3" type="ORF">C7B77_19435</name>
</gene>
<organism evidence="3 4">
    <name type="scientific">Chamaesiphon polymorphus CCALA 037</name>
    <dbReference type="NCBI Taxonomy" id="2107692"/>
    <lineage>
        <taxon>Bacteria</taxon>
        <taxon>Bacillati</taxon>
        <taxon>Cyanobacteriota</taxon>
        <taxon>Cyanophyceae</taxon>
        <taxon>Gomontiellales</taxon>
        <taxon>Chamaesiphonaceae</taxon>
        <taxon>Chamaesiphon</taxon>
    </lineage>
</organism>
<evidence type="ECO:0000313" key="3">
    <source>
        <dbReference type="EMBL" id="PSB53561.1"/>
    </source>
</evidence>
<dbReference type="RefSeq" id="WP_106308583.1">
    <property type="nucleotide sequence ID" value="NZ_PVWO01000297.1"/>
</dbReference>
<evidence type="ECO:0000256" key="1">
    <source>
        <dbReference type="SAM" id="MobiDB-lite"/>
    </source>
</evidence>
<dbReference type="OrthoDB" id="9806096at2"/>
<proteinExistence type="predicted"/>
<reference evidence="3 4" key="1">
    <citation type="submission" date="2018-03" db="EMBL/GenBank/DDBJ databases">
        <title>The ancient ancestry and fast evolution of plastids.</title>
        <authorList>
            <person name="Moore K.R."/>
            <person name="Magnabosco C."/>
            <person name="Momper L."/>
            <person name="Gold D.A."/>
            <person name="Bosak T."/>
            <person name="Fournier G.P."/>
        </authorList>
    </citation>
    <scope>NUCLEOTIDE SEQUENCE [LARGE SCALE GENOMIC DNA]</scope>
    <source>
        <strain evidence="3 4">CCALA 037</strain>
    </source>
</reference>
<evidence type="ECO:0000256" key="2">
    <source>
        <dbReference type="SAM" id="Phobius"/>
    </source>
</evidence>
<feature type="compositionally biased region" description="Basic and acidic residues" evidence="1">
    <location>
        <begin position="18"/>
        <end position="38"/>
    </location>
</feature>
<feature type="transmembrane region" description="Helical" evidence="2">
    <location>
        <begin position="145"/>
        <end position="165"/>
    </location>
</feature>
<comment type="caution">
    <text evidence="3">The sequence shown here is derived from an EMBL/GenBank/DDBJ whole genome shotgun (WGS) entry which is preliminary data.</text>
</comment>
<protein>
    <recommendedName>
        <fullName evidence="5">DUF4337 domain-containing protein</fullName>
    </recommendedName>
</protein>
<keyword evidence="2" id="KW-1133">Transmembrane helix</keyword>
<name>A0A2T1G8J3_9CYAN</name>
<feature type="compositionally biased region" description="Basic and acidic residues" evidence="1">
    <location>
        <begin position="1"/>
        <end position="10"/>
    </location>
</feature>
<evidence type="ECO:0000313" key="4">
    <source>
        <dbReference type="Proteomes" id="UP000238937"/>
    </source>
</evidence>
<keyword evidence="2" id="KW-0472">Membrane</keyword>